<dbReference type="Pfam" id="PF07992">
    <property type="entry name" value="Pyr_redox_2"/>
    <property type="match status" value="1"/>
</dbReference>
<proteinExistence type="inferred from homology"/>
<evidence type="ECO:0000256" key="2">
    <source>
        <dbReference type="ARBA" id="ARBA00022630"/>
    </source>
</evidence>
<gene>
    <name evidence="8" type="ORF">BT96DRAFT_1021050</name>
</gene>
<evidence type="ECO:0000313" key="8">
    <source>
        <dbReference type="EMBL" id="KAE9396962.1"/>
    </source>
</evidence>
<dbReference type="PANTHER" id="PTHR43735:SF3">
    <property type="entry name" value="FERROPTOSIS SUPPRESSOR PROTEIN 1"/>
    <property type="match status" value="1"/>
</dbReference>
<evidence type="ECO:0000256" key="1">
    <source>
        <dbReference type="ARBA" id="ARBA00006442"/>
    </source>
</evidence>
<feature type="transmembrane region" description="Helical" evidence="5">
    <location>
        <begin position="12"/>
        <end position="30"/>
    </location>
</feature>
<protein>
    <submittedName>
        <fullName evidence="8">FAD/NAD(P)-binding domain-containing protein</fullName>
    </submittedName>
</protein>
<dbReference type="SUPFAM" id="SSF51905">
    <property type="entry name" value="FAD/NAD(P)-binding domain"/>
    <property type="match status" value="1"/>
</dbReference>
<dbReference type="InterPro" id="IPR045339">
    <property type="entry name" value="DUF6534"/>
</dbReference>
<comment type="similarity">
    <text evidence="1">Belongs to the FAD-dependent oxidoreductase family.</text>
</comment>
<keyword evidence="5" id="KW-1133">Transmembrane helix</keyword>
<feature type="transmembrane region" description="Helical" evidence="5">
    <location>
        <begin position="529"/>
        <end position="554"/>
    </location>
</feature>
<keyword evidence="4" id="KW-0560">Oxidoreductase</keyword>
<dbReference type="InterPro" id="IPR036188">
    <property type="entry name" value="FAD/NAD-bd_sf"/>
</dbReference>
<dbReference type="Gene3D" id="3.50.50.100">
    <property type="match status" value="1"/>
</dbReference>
<reference evidence="8" key="1">
    <citation type="journal article" date="2019" name="Environ. Microbiol.">
        <title>Fungal ecological strategies reflected in gene transcription - a case study of two litter decomposers.</title>
        <authorList>
            <person name="Barbi F."/>
            <person name="Kohler A."/>
            <person name="Barry K."/>
            <person name="Baskaran P."/>
            <person name="Daum C."/>
            <person name="Fauchery L."/>
            <person name="Ihrmark K."/>
            <person name="Kuo A."/>
            <person name="LaButti K."/>
            <person name="Lipzen A."/>
            <person name="Morin E."/>
            <person name="Grigoriev I.V."/>
            <person name="Henrissat B."/>
            <person name="Lindahl B."/>
            <person name="Martin F."/>
        </authorList>
    </citation>
    <scope>NUCLEOTIDE SEQUENCE</scope>
    <source>
        <strain evidence="8">JB14</strain>
    </source>
</reference>
<dbReference type="EMBL" id="ML769505">
    <property type="protein sequence ID" value="KAE9396962.1"/>
    <property type="molecule type" value="Genomic_DNA"/>
</dbReference>
<feature type="transmembrane region" description="Helical" evidence="5">
    <location>
        <begin position="486"/>
        <end position="506"/>
    </location>
</feature>
<keyword evidence="2" id="KW-0285">Flavoprotein</keyword>
<dbReference type="Proteomes" id="UP000799118">
    <property type="component" value="Unassembled WGS sequence"/>
</dbReference>
<evidence type="ECO:0000256" key="3">
    <source>
        <dbReference type="ARBA" id="ARBA00022827"/>
    </source>
</evidence>
<dbReference type="GO" id="GO:0050660">
    <property type="term" value="F:flavin adenine dinucleotide binding"/>
    <property type="evidence" value="ECO:0007669"/>
    <property type="project" value="TreeGrafter"/>
</dbReference>
<sequence>MPSYKKTDSAKFTIVVIGGGFGGLGVINNLSSTIDPQKHDLILVDARPIHISLPSTLRLVVSDTDNLIEKTFHPYGEHTFRKKLAGNGDSSRPPGDSVVKYDILVLATGSIWPGPIAFPTERSAIEEHVKVQRKEFAKASDILLVGGGAFGIELAGELKDVFPSKPITIIHRGRLLLNAAYPDRYRIALQKQLEGRGITVLIGDAIAASDATDVSESNVPNVGFVTKQGKHLKPDLVIPTWGIRPNTSFLPSDLLSSTGHVKILPTFQLPAHPNVFALGDIIDWQEQKSAAKAIYFHATKVVKNILTYLSLAELEGRSGVVDLPASRKSAKYNGSLEMIIVTNGKSSGVGYFGVLVGHHYRRVAQCTDEIEETHGFKHISSYWVCFVLALEAAHTAAAIQIVWSGTVAVATSYSTCEASLFETVITISVQAYYFHRIGQLSSKTWLSLLGWFVTTVSFGVGLFTNYQSFILEAVQWQLEWGWLVKVSFAGIATVDIFITGLLCYYLKRASAPAIKVPLMTSSAELVNRLIIWTVETGMLTSITSIAVLICFQMMDSNWIWYGLYLPMGKLYSNSLLASLNARASRRKMLGMVQMLSDAGSLATANTDDQHTKL</sequence>
<feature type="transmembrane region" description="Helical" evidence="5">
    <location>
        <begin position="445"/>
        <end position="466"/>
    </location>
</feature>
<dbReference type="GO" id="GO:0004174">
    <property type="term" value="F:electron-transferring-flavoprotein dehydrogenase activity"/>
    <property type="evidence" value="ECO:0007669"/>
    <property type="project" value="TreeGrafter"/>
</dbReference>
<dbReference type="GO" id="GO:0005737">
    <property type="term" value="C:cytoplasm"/>
    <property type="evidence" value="ECO:0007669"/>
    <property type="project" value="TreeGrafter"/>
</dbReference>
<dbReference type="OrthoDB" id="2929525at2759"/>
<feature type="domain" description="DUF6534" evidence="7">
    <location>
        <begin position="492"/>
        <end position="584"/>
    </location>
</feature>
<evidence type="ECO:0000256" key="4">
    <source>
        <dbReference type="ARBA" id="ARBA00023002"/>
    </source>
</evidence>
<keyword evidence="3" id="KW-0274">FAD</keyword>
<dbReference type="PANTHER" id="PTHR43735">
    <property type="entry name" value="APOPTOSIS-INDUCING FACTOR 1"/>
    <property type="match status" value="1"/>
</dbReference>
<organism evidence="8 9">
    <name type="scientific">Gymnopus androsaceus JB14</name>
    <dbReference type="NCBI Taxonomy" id="1447944"/>
    <lineage>
        <taxon>Eukaryota</taxon>
        <taxon>Fungi</taxon>
        <taxon>Dikarya</taxon>
        <taxon>Basidiomycota</taxon>
        <taxon>Agaricomycotina</taxon>
        <taxon>Agaricomycetes</taxon>
        <taxon>Agaricomycetidae</taxon>
        <taxon>Agaricales</taxon>
        <taxon>Marasmiineae</taxon>
        <taxon>Omphalotaceae</taxon>
        <taxon>Gymnopus</taxon>
    </lineage>
</organism>
<keyword evidence="5" id="KW-0472">Membrane</keyword>
<dbReference type="PRINTS" id="PR00368">
    <property type="entry name" value="FADPNR"/>
</dbReference>
<evidence type="ECO:0000259" key="6">
    <source>
        <dbReference type="Pfam" id="PF07992"/>
    </source>
</evidence>
<evidence type="ECO:0000259" key="7">
    <source>
        <dbReference type="Pfam" id="PF20152"/>
    </source>
</evidence>
<dbReference type="Pfam" id="PF20152">
    <property type="entry name" value="DUF6534"/>
    <property type="match status" value="1"/>
</dbReference>
<name>A0A6A4HES6_9AGAR</name>
<feature type="transmembrane region" description="Helical" evidence="5">
    <location>
        <begin position="560"/>
        <end position="581"/>
    </location>
</feature>
<feature type="domain" description="FAD/NAD(P)-binding" evidence="6">
    <location>
        <begin position="13"/>
        <end position="290"/>
    </location>
</feature>
<dbReference type="InterPro" id="IPR023753">
    <property type="entry name" value="FAD/NAD-binding_dom"/>
</dbReference>
<evidence type="ECO:0000313" key="9">
    <source>
        <dbReference type="Proteomes" id="UP000799118"/>
    </source>
</evidence>
<dbReference type="AlphaFoldDB" id="A0A6A4HES6"/>
<keyword evidence="9" id="KW-1185">Reference proteome</keyword>
<evidence type="ECO:0000256" key="5">
    <source>
        <dbReference type="SAM" id="Phobius"/>
    </source>
</evidence>
<keyword evidence="5" id="KW-0812">Transmembrane</keyword>
<accession>A0A6A4HES6</accession>